<evidence type="ECO:0000313" key="2">
    <source>
        <dbReference type="Proteomes" id="UP001524499"/>
    </source>
</evidence>
<dbReference type="Proteomes" id="UP001524499">
    <property type="component" value="Unassembled WGS sequence"/>
</dbReference>
<keyword evidence="2" id="KW-1185">Reference proteome</keyword>
<name>A0ABT1TLY5_9GAMM</name>
<comment type="caution">
    <text evidence="1">The sequence shown here is derived from an EMBL/GenBank/DDBJ whole genome shotgun (WGS) entry which is preliminary data.</text>
</comment>
<organism evidence="1 2">
    <name type="scientific">Methylomonas subterranea</name>
    <dbReference type="NCBI Taxonomy" id="2952225"/>
    <lineage>
        <taxon>Bacteria</taxon>
        <taxon>Pseudomonadati</taxon>
        <taxon>Pseudomonadota</taxon>
        <taxon>Gammaproteobacteria</taxon>
        <taxon>Methylococcales</taxon>
        <taxon>Methylococcaceae</taxon>
        <taxon>Methylomonas</taxon>
    </lineage>
</organism>
<evidence type="ECO:0000313" key="1">
    <source>
        <dbReference type="EMBL" id="MCQ8106482.1"/>
    </source>
</evidence>
<dbReference type="EMBL" id="JANIBJ010000098">
    <property type="protein sequence ID" value="MCQ8106482.1"/>
    <property type="molecule type" value="Genomic_DNA"/>
</dbReference>
<dbReference type="RefSeq" id="WP_256604598.1">
    <property type="nucleotide sequence ID" value="NZ_JANIBJ010000098.1"/>
</dbReference>
<sequence length="169" mass="19689">MDTSNLNPGQLYKNYKALCAAIDEPVKTGGSKIIQMDDWKRYFDFRTTTGRHEIHIISIYDTPKPKELSKHNKVYLNSMSYNLLHYLADNAKSEFNTVFIARGKLAIEFGLCNRNYYDFRGEFEALHNELNEIVATAKEESSKKFNIDLVNIDQSEQFKEFYRKHGTTI</sequence>
<reference evidence="1 2" key="1">
    <citation type="submission" date="2022-07" db="EMBL/GenBank/DDBJ databases">
        <title>Methylomonas rivi sp. nov., Methylomonas rosea sp. nov., Methylomonas aureus sp. nov. and Methylomonas subterranea sp. nov., four novel methanotrophs isolated from a freshwater creek and the deep terrestrial subsurface.</title>
        <authorList>
            <person name="Abin C."/>
            <person name="Sankaranarayanan K."/>
            <person name="Garner C."/>
            <person name="Sindelar R."/>
            <person name="Kotary K."/>
            <person name="Garner R."/>
            <person name="Barclay S."/>
            <person name="Lawson P."/>
            <person name="Krumholz L."/>
        </authorList>
    </citation>
    <scope>NUCLEOTIDE SEQUENCE [LARGE SCALE GENOMIC DNA]</scope>
    <source>
        <strain evidence="1 2">SURF-2</strain>
    </source>
</reference>
<proteinExistence type="predicted"/>
<gene>
    <name evidence="1" type="ORF">NP590_20460</name>
</gene>
<protein>
    <submittedName>
        <fullName evidence="1">Uncharacterized protein</fullName>
    </submittedName>
</protein>
<accession>A0ABT1TLY5</accession>